<feature type="domain" description="GHMP kinase N-terminal" evidence="3">
    <location>
        <begin position="76"/>
        <end position="142"/>
    </location>
</feature>
<accession>A0A7W6GEN3</accession>
<evidence type="ECO:0000256" key="2">
    <source>
        <dbReference type="ARBA" id="ARBA00022777"/>
    </source>
</evidence>
<dbReference type="InterPro" id="IPR013750">
    <property type="entry name" value="GHMP_kinase_C_dom"/>
</dbReference>
<sequence length="344" mass="35356">MRVTPQNRLDGDPSRALRAVRVIAPGRLHIGFLDLNGSLGRRFGSLGLTLERPVTRVLMENAAALAASGPDAARAEKALKCAAAEFGLGENVKITVEAALPAHSGLGSGTQLALAVGVGACALSGKAIDARDVAHALSRGARSSIGLGAFQGGGILLDGGKPVSGPRRQPPPLLSRLPIPEAWRILLIFDGGRVGLSGGDEIQAMEELPPFPEALADHLCRLTVMAALPAAAEGDAIGFGRAVGEIQRRLGDHFAPFQGGRFTSPDVAEALQIIEADGVPGVGQSSWGPTGFAVYGDAAAADAAAHDLRRRFSDRPNLVFDVVRGNNHGATIDLAPALALGATV</sequence>
<reference evidence="5 6" key="1">
    <citation type="submission" date="2020-08" db="EMBL/GenBank/DDBJ databases">
        <title>Genomic Encyclopedia of Type Strains, Phase IV (KMG-IV): sequencing the most valuable type-strain genomes for metagenomic binning, comparative biology and taxonomic classification.</title>
        <authorList>
            <person name="Goeker M."/>
        </authorList>
    </citation>
    <scope>NUCLEOTIDE SEQUENCE [LARGE SCALE GENOMIC DNA]</scope>
    <source>
        <strain evidence="5 6">DSM 25481</strain>
    </source>
</reference>
<dbReference type="PANTHER" id="PTHR20861">
    <property type="entry name" value="HOMOSERINE/4-DIPHOSPHOCYTIDYL-2-C-METHYL-D-ERYTHRITOL KINASE"/>
    <property type="match status" value="1"/>
</dbReference>
<dbReference type="Pfam" id="PF08544">
    <property type="entry name" value="GHMP_kinases_C"/>
    <property type="match status" value="1"/>
</dbReference>
<evidence type="ECO:0000259" key="3">
    <source>
        <dbReference type="Pfam" id="PF00288"/>
    </source>
</evidence>
<dbReference type="InterPro" id="IPR020568">
    <property type="entry name" value="Ribosomal_Su5_D2-typ_SF"/>
</dbReference>
<proteinExistence type="predicted"/>
<dbReference type="AlphaFoldDB" id="A0A7W6GEN3"/>
<dbReference type="Proteomes" id="UP000528964">
    <property type="component" value="Unassembled WGS sequence"/>
</dbReference>
<dbReference type="Gene3D" id="3.30.230.10">
    <property type="match status" value="1"/>
</dbReference>
<dbReference type="InterPro" id="IPR004422">
    <property type="entry name" value="RFAP_synthase"/>
</dbReference>
<comment type="caution">
    <text evidence="5">The sequence shown here is derived from an EMBL/GenBank/DDBJ whole genome shotgun (WGS) entry which is preliminary data.</text>
</comment>
<evidence type="ECO:0000256" key="1">
    <source>
        <dbReference type="ARBA" id="ARBA00022679"/>
    </source>
</evidence>
<dbReference type="PANTHER" id="PTHR20861:SF6">
    <property type="entry name" value="BETA-RIBOFURANOSYLPHENOL 5'-PHOSPHATE SYNTHASE"/>
    <property type="match status" value="1"/>
</dbReference>
<dbReference type="InterPro" id="IPR006204">
    <property type="entry name" value="GHMP_kinase_N_dom"/>
</dbReference>
<dbReference type="NCBIfam" id="TIGR00144">
    <property type="entry name" value="beta_RFAP_syn"/>
    <property type="match status" value="1"/>
</dbReference>
<evidence type="ECO:0000313" key="5">
    <source>
        <dbReference type="EMBL" id="MBB3972228.1"/>
    </source>
</evidence>
<evidence type="ECO:0000313" key="6">
    <source>
        <dbReference type="Proteomes" id="UP000528964"/>
    </source>
</evidence>
<evidence type="ECO:0000259" key="4">
    <source>
        <dbReference type="Pfam" id="PF08544"/>
    </source>
</evidence>
<dbReference type="SUPFAM" id="SSF54211">
    <property type="entry name" value="Ribosomal protein S5 domain 2-like"/>
    <property type="match status" value="1"/>
</dbReference>
<feature type="domain" description="GHMP kinase C-terminal" evidence="4">
    <location>
        <begin position="227"/>
        <end position="313"/>
    </location>
</feature>
<dbReference type="EMBL" id="JACIDR010000001">
    <property type="protein sequence ID" value="MBB3972228.1"/>
    <property type="molecule type" value="Genomic_DNA"/>
</dbReference>
<gene>
    <name evidence="5" type="ORF">GGR24_000861</name>
</gene>
<keyword evidence="6" id="KW-1185">Reference proteome</keyword>
<organism evidence="5 6">
    <name type="scientific">Hansschlegelia beijingensis</name>
    <dbReference type="NCBI Taxonomy" id="1133344"/>
    <lineage>
        <taxon>Bacteria</taxon>
        <taxon>Pseudomonadati</taxon>
        <taxon>Pseudomonadota</taxon>
        <taxon>Alphaproteobacteria</taxon>
        <taxon>Hyphomicrobiales</taxon>
        <taxon>Methylopilaceae</taxon>
        <taxon>Hansschlegelia</taxon>
    </lineage>
</organism>
<protein>
    <submittedName>
        <fullName evidence="5">Beta-RFAP synthase</fullName>
    </submittedName>
</protein>
<dbReference type="GO" id="GO:0016301">
    <property type="term" value="F:kinase activity"/>
    <property type="evidence" value="ECO:0007669"/>
    <property type="project" value="UniProtKB-KW"/>
</dbReference>
<dbReference type="Pfam" id="PF00288">
    <property type="entry name" value="GHMP_kinases_N"/>
    <property type="match status" value="1"/>
</dbReference>
<dbReference type="GO" id="GO:0005524">
    <property type="term" value="F:ATP binding"/>
    <property type="evidence" value="ECO:0007669"/>
    <property type="project" value="InterPro"/>
</dbReference>
<name>A0A7W6GEN3_9HYPH</name>
<dbReference type="RefSeq" id="WP_183394026.1">
    <property type="nucleotide sequence ID" value="NZ_JACIDR010000001.1"/>
</dbReference>
<keyword evidence="1" id="KW-0808">Transferase</keyword>
<dbReference type="PIRSF" id="PIRSF004884">
    <property type="entry name" value="Sugar_kin_arch"/>
    <property type="match status" value="1"/>
</dbReference>
<dbReference type="InterPro" id="IPR014721">
    <property type="entry name" value="Ribsml_uS5_D2-typ_fold_subgr"/>
</dbReference>
<keyword evidence="2" id="KW-0418">Kinase</keyword>